<evidence type="ECO:0000313" key="2">
    <source>
        <dbReference type="Proteomes" id="UP001248709"/>
    </source>
</evidence>
<organism evidence="1 2">
    <name type="scientific">Paenibacillus forsythiae</name>
    <dbReference type="NCBI Taxonomy" id="365616"/>
    <lineage>
        <taxon>Bacteria</taxon>
        <taxon>Bacillati</taxon>
        <taxon>Bacillota</taxon>
        <taxon>Bacilli</taxon>
        <taxon>Bacillales</taxon>
        <taxon>Paenibacillaceae</taxon>
        <taxon>Paenibacillus</taxon>
    </lineage>
</organism>
<name>A0ABU3H9V4_9BACL</name>
<dbReference type="EMBL" id="JAUSUY010000013">
    <property type="protein sequence ID" value="MDT3427600.1"/>
    <property type="molecule type" value="Genomic_DNA"/>
</dbReference>
<dbReference type="RefSeq" id="WP_156940475.1">
    <property type="nucleotide sequence ID" value="NZ_JAUSUY010000013.1"/>
</dbReference>
<comment type="caution">
    <text evidence="1">The sequence shown here is derived from an EMBL/GenBank/DDBJ whole genome shotgun (WGS) entry which is preliminary data.</text>
</comment>
<protein>
    <recommendedName>
        <fullName evidence="3">DUF2140 family protein</fullName>
    </recommendedName>
</protein>
<evidence type="ECO:0008006" key="3">
    <source>
        <dbReference type="Google" id="ProtNLM"/>
    </source>
</evidence>
<proteinExistence type="predicted"/>
<dbReference type="Proteomes" id="UP001248709">
    <property type="component" value="Unassembled WGS sequence"/>
</dbReference>
<sequence length="202" mass="22723">MNRTRTPGKTLLRLFAALVLVLLLAGAAVAWYAAPRDKLDLSYERVDLKPKLLQMAKERSPVLTLTEDELVNLFTKGMNDYLSGHPSSLVRITGVRFRQSGDRLTADINGRTGPVPFGAEIGMTMEVSPASGGTIWLRHDYTAIRNRKLPEGMVSFPPITVRLREHMPFMVEVDRIELLKSGMRVSFAVNWSDLFRLLLKLK</sequence>
<reference evidence="1 2" key="1">
    <citation type="submission" date="2023-07" db="EMBL/GenBank/DDBJ databases">
        <title>Genomic Encyclopedia of Type Strains, Phase IV (KMG-IV): sequencing the most valuable type-strain genomes for metagenomic binning, comparative biology and taxonomic classification.</title>
        <authorList>
            <person name="Goeker M."/>
        </authorList>
    </citation>
    <scope>NUCLEOTIDE SEQUENCE [LARGE SCALE GENOMIC DNA]</scope>
    <source>
        <strain evidence="1 2">T98</strain>
    </source>
</reference>
<accession>A0ABU3H9V4</accession>
<gene>
    <name evidence="1" type="ORF">J2Z22_003163</name>
</gene>
<keyword evidence="2" id="KW-1185">Reference proteome</keyword>
<evidence type="ECO:0000313" key="1">
    <source>
        <dbReference type="EMBL" id="MDT3427600.1"/>
    </source>
</evidence>